<dbReference type="InterPro" id="IPR004843">
    <property type="entry name" value="Calcineurin-like_PHP"/>
</dbReference>
<dbReference type="InterPro" id="IPR040869">
    <property type="entry name" value="CNP_C"/>
</dbReference>
<organism evidence="9 10">
    <name type="scientific">Lacrimispora sphenoides JCM 1415</name>
    <dbReference type="NCBI Taxonomy" id="1297793"/>
    <lineage>
        <taxon>Bacteria</taxon>
        <taxon>Bacillati</taxon>
        <taxon>Bacillota</taxon>
        <taxon>Clostridia</taxon>
        <taxon>Lachnospirales</taxon>
        <taxon>Lachnospiraceae</taxon>
        <taxon>Lacrimispora</taxon>
    </lineage>
</organism>
<keyword evidence="2" id="KW-0378">Hydrolase</keyword>
<reference evidence="9 10" key="1">
    <citation type="submission" date="2016-10" db="EMBL/GenBank/DDBJ databases">
        <authorList>
            <person name="Varghese N."/>
            <person name="Submissions S."/>
        </authorList>
    </citation>
    <scope>NUCLEOTIDE SEQUENCE [LARGE SCALE GENOMIC DNA]</scope>
    <source>
        <strain evidence="9 10">ATCC 19403</strain>
    </source>
</reference>
<evidence type="ECO:0000256" key="5">
    <source>
        <dbReference type="SAM" id="MobiDB-lite"/>
    </source>
</evidence>
<dbReference type="InterPro" id="IPR050884">
    <property type="entry name" value="CNP_phosphodiesterase-III"/>
</dbReference>
<evidence type="ECO:0000256" key="3">
    <source>
        <dbReference type="ARBA" id="ARBA00023004"/>
    </source>
</evidence>
<evidence type="ECO:0000259" key="7">
    <source>
        <dbReference type="Pfam" id="PF00149"/>
    </source>
</evidence>
<evidence type="ECO:0000256" key="1">
    <source>
        <dbReference type="ARBA" id="ARBA00022723"/>
    </source>
</evidence>
<feature type="domain" description="Cyclic nucleotide phosphodiesterase C-terminal" evidence="8">
    <location>
        <begin position="411"/>
        <end position="514"/>
    </location>
</feature>
<keyword evidence="1" id="KW-0479">Metal-binding</keyword>
<evidence type="ECO:0000313" key="10">
    <source>
        <dbReference type="Proteomes" id="UP000198970"/>
    </source>
</evidence>
<evidence type="ECO:0000259" key="8">
    <source>
        <dbReference type="Pfam" id="PF17839"/>
    </source>
</evidence>
<accession>A0ABY1C8L4</accession>
<keyword evidence="3" id="KW-0408">Iron</keyword>
<dbReference type="Gene3D" id="3.60.21.10">
    <property type="match status" value="1"/>
</dbReference>
<keyword evidence="6" id="KW-1133">Transmembrane helix</keyword>
<dbReference type="PANTHER" id="PTHR42988:SF2">
    <property type="entry name" value="CYCLIC NUCLEOTIDE PHOSPHODIESTERASE CBUA0032-RELATED"/>
    <property type="match status" value="1"/>
</dbReference>
<name>A0ABY1C8L4_9FIRM</name>
<keyword evidence="6" id="KW-0812">Transmembrane</keyword>
<dbReference type="SUPFAM" id="SSF56300">
    <property type="entry name" value="Metallo-dependent phosphatases"/>
    <property type="match status" value="1"/>
</dbReference>
<dbReference type="PANTHER" id="PTHR42988">
    <property type="entry name" value="PHOSPHOHYDROLASE"/>
    <property type="match status" value="1"/>
</dbReference>
<dbReference type="Pfam" id="PF17839">
    <property type="entry name" value="CNP_C_terminal"/>
    <property type="match status" value="1"/>
</dbReference>
<feature type="domain" description="Calcineurin-like phosphoesterase" evidence="7">
    <location>
        <begin position="121"/>
        <end position="357"/>
    </location>
</feature>
<sequence>MTGSGKGSLYNRMNKRKKNWLLVLIYTIMILLCFGIVMVVDHLDTSDRDRKETTGSPYEESSDKSGQEESTEINDLINPDPEINGETGKQETRKEIRKKQPAKPPVIEEEEEPEEYKPPVIVVASDVHYYSPDLTDYGEAFEEMEKGDDGKLVHYIPQLMDAFTAEMEELKPSAVILSGDLTLNGEKAGHEALAQKLEILEEKGVKVLVIPGNHDINNYFSASYFGKEKEVADIVDPEGFYNIYRRFGYDQARSRDEDSLSYVYELDEKNWLLMLDSAQYEPLNKVGGRIKEETLKWMNEQLEEAKDLGVTVIPVAHHNLLKESILYPNDCTLENSQNVIELLESYRVPVYISGHLHLQRTKKHKPEPGEREDAYHISEVVADSFAISPCRYGILKWTEDGRLVYTTRETDVERWAKSAGVSDENLLMFKEYGMKFLIDVISSQVSGKIKNLPEEQVEKMAGLYGDINKAYCEGTPVNAKEIRSEEAFRLWQRNLPDSRMFAEIGMILKDTGNDHNTWEYDLQKKE</sequence>
<dbReference type="Proteomes" id="UP000198970">
    <property type="component" value="Chromosome I"/>
</dbReference>
<keyword evidence="6" id="KW-0472">Membrane</keyword>
<feature type="transmembrane region" description="Helical" evidence="6">
    <location>
        <begin position="20"/>
        <end position="40"/>
    </location>
</feature>
<gene>
    <name evidence="9" type="ORF">SAMN02745906_2061</name>
</gene>
<evidence type="ECO:0000256" key="6">
    <source>
        <dbReference type="SAM" id="Phobius"/>
    </source>
</evidence>
<comment type="similarity">
    <text evidence="4">Belongs to the cyclic nucleotide phosphodiesterase class-III family.</text>
</comment>
<dbReference type="Pfam" id="PF00149">
    <property type="entry name" value="Metallophos"/>
    <property type="match status" value="1"/>
</dbReference>
<evidence type="ECO:0000313" key="9">
    <source>
        <dbReference type="EMBL" id="SET80559.1"/>
    </source>
</evidence>
<proteinExistence type="inferred from homology"/>
<protein>
    <submittedName>
        <fullName evidence="9">3',5'-cyclic AMP phosphodiesterase CpdA</fullName>
    </submittedName>
</protein>
<dbReference type="InterPro" id="IPR029052">
    <property type="entry name" value="Metallo-depent_PP-like"/>
</dbReference>
<evidence type="ECO:0000256" key="2">
    <source>
        <dbReference type="ARBA" id="ARBA00022801"/>
    </source>
</evidence>
<keyword evidence="10" id="KW-1185">Reference proteome</keyword>
<evidence type="ECO:0000256" key="4">
    <source>
        <dbReference type="ARBA" id="ARBA00025742"/>
    </source>
</evidence>
<dbReference type="EMBL" id="LT630003">
    <property type="protein sequence ID" value="SET80559.1"/>
    <property type="molecule type" value="Genomic_DNA"/>
</dbReference>
<feature type="region of interest" description="Disordered" evidence="5">
    <location>
        <begin position="46"/>
        <end position="117"/>
    </location>
</feature>